<organism evidence="1 2">
    <name type="scientific">Penicillium cosmopolitanum</name>
    <dbReference type="NCBI Taxonomy" id="1131564"/>
    <lineage>
        <taxon>Eukaryota</taxon>
        <taxon>Fungi</taxon>
        <taxon>Dikarya</taxon>
        <taxon>Ascomycota</taxon>
        <taxon>Pezizomycotina</taxon>
        <taxon>Eurotiomycetes</taxon>
        <taxon>Eurotiomycetidae</taxon>
        <taxon>Eurotiales</taxon>
        <taxon>Aspergillaceae</taxon>
        <taxon>Penicillium</taxon>
    </lineage>
</organism>
<accession>A0A9X0BAH4</accession>
<sequence length="176" mass="20432">MASSSQLSFSAHRDNLAETLRATGDRASRHPVTYKWISRFLANRADELINLKSIAKSRKHTDCFLVRCDRIITEIKTQSFIFKIGEDISPSAPRLMEMYALAVGRLTLSYSGRDQYAEENDEKAMERRFERQPQHAENVDRLTSVVCDLDSFWLRLNWPVDGCYCSQCEKRKPFMK</sequence>
<comment type="caution">
    <text evidence="1">The sequence shown here is derived from an EMBL/GenBank/DDBJ whole genome shotgun (WGS) entry which is preliminary data.</text>
</comment>
<dbReference type="RefSeq" id="XP_056489795.1">
    <property type="nucleotide sequence ID" value="XM_056630493.1"/>
</dbReference>
<dbReference type="GeneID" id="81369473"/>
<protein>
    <submittedName>
        <fullName evidence="1">Uncharacterized protein</fullName>
    </submittedName>
</protein>
<keyword evidence="2" id="KW-1185">Reference proteome</keyword>
<dbReference type="AlphaFoldDB" id="A0A9X0BAH4"/>
<name>A0A9X0BAH4_9EURO</name>
<gene>
    <name evidence="1" type="ORF">N7509_005856</name>
</gene>
<dbReference type="EMBL" id="JAPZBU010000006">
    <property type="protein sequence ID" value="KAJ5397743.1"/>
    <property type="molecule type" value="Genomic_DNA"/>
</dbReference>
<reference evidence="1" key="2">
    <citation type="journal article" date="2023" name="IMA Fungus">
        <title>Comparative genomic study of the Penicillium genus elucidates a diverse pangenome and 15 lateral gene transfer events.</title>
        <authorList>
            <person name="Petersen C."/>
            <person name="Sorensen T."/>
            <person name="Nielsen M.R."/>
            <person name="Sondergaard T.E."/>
            <person name="Sorensen J.L."/>
            <person name="Fitzpatrick D.A."/>
            <person name="Frisvad J.C."/>
            <person name="Nielsen K.L."/>
        </authorList>
    </citation>
    <scope>NUCLEOTIDE SEQUENCE</scope>
    <source>
        <strain evidence="1">IBT 29677</strain>
    </source>
</reference>
<proteinExistence type="predicted"/>
<evidence type="ECO:0000313" key="2">
    <source>
        <dbReference type="Proteomes" id="UP001147747"/>
    </source>
</evidence>
<dbReference type="Proteomes" id="UP001147747">
    <property type="component" value="Unassembled WGS sequence"/>
</dbReference>
<reference evidence="1" key="1">
    <citation type="submission" date="2022-12" db="EMBL/GenBank/DDBJ databases">
        <authorList>
            <person name="Petersen C."/>
        </authorList>
    </citation>
    <scope>NUCLEOTIDE SEQUENCE</scope>
    <source>
        <strain evidence="1">IBT 29677</strain>
    </source>
</reference>
<evidence type="ECO:0000313" key="1">
    <source>
        <dbReference type="EMBL" id="KAJ5397743.1"/>
    </source>
</evidence>
<dbReference type="OrthoDB" id="4286563at2759"/>